<gene>
    <name evidence="1" type="ORF">Hyperionvirus1_128</name>
</gene>
<dbReference type="EMBL" id="MK072383">
    <property type="protein sequence ID" value="AYV82549.1"/>
    <property type="molecule type" value="Genomic_DNA"/>
</dbReference>
<sequence length="195" mass="22437">MVFLDLDCYDFLTMAAGEEVKDPHTVKWNARGSEIEVYGRSALRSEIFKSYSKSGSFDKKDLFYLDWAAIDVHTLLDGLRDSPMLDSKNMSENVKKLADYLVIDGECNRVEKEKNVAILISIAEKVRATPERFRYLSDSRYIYSCETLIPKNYPLGELLLYLDDASVAIDVKGTWNWVNKYGDKIGLWMLYTGRK</sequence>
<evidence type="ECO:0000313" key="1">
    <source>
        <dbReference type="EMBL" id="AYV82549.1"/>
    </source>
</evidence>
<protein>
    <submittedName>
        <fullName evidence="1">Uncharacterized protein</fullName>
    </submittedName>
</protein>
<organism evidence="1">
    <name type="scientific">Hyperionvirus sp</name>
    <dbReference type="NCBI Taxonomy" id="2487770"/>
    <lineage>
        <taxon>Viruses</taxon>
        <taxon>Varidnaviria</taxon>
        <taxon>Bamfordvirae</taxon>
        <taxon>Nucleocytoviricota</taxon>
        <taxon>Megaviricetes</taxon>
        <taxon>Imitervirales</taxon>
        <taxon>Mimiviridae</taxon>
        <taxon>Klosneuvirinae</taxon>
    </lineage>
</organism>
<accession>A0A3G5AB65</accession>
<reference evidence="1" key="1">
    <citation type="submission" date="2018-10" db="EMBL/GenBank/DDBJ databases">
        <title>Hidden diversity of soil giant viruses.</title>
        <authorList>
            <person name="Schulz F."/>
            <person name="Alteio L."/>
            <person name="Goudeau D."/>
            <person name="Ryan E.M."/>
            <person name="Malmstrom R.R."/>
            <person name="Blanchard J."/>
            <person name="Woyke T."/>
        </authorList>
    </citation>
    <scope>NUCLEOTIDE SEQUENCE</scope>
    <source>
        <strain evidence="1">HYV1</strain>
    </source>
</reference>
<name>A0A3G5AB65_9VIRU</name>
<proteinExistence type="predicted"/>